<name>A0A6J4LE12_9ACTN</name>
<reference evidence="1" key="1">
    <citation type="submission" date="2020-02" db="EMBL/GenBank/DDBJ databases">
        <authorList>
            <person name="Meier V. D."/>
        </authorList>
    </citation>
    <scope>NUCLEOTIDE SEQUENCE</scope>
    <source>
        <strain evidence="1">AVDCRST_MAG46</strain>
    </source>
</reference>
<gene>
    <name evidence="1" type="ORF">AVDCRST_MAG46-1345</name>
</gene>
<sequence length="159" mass="16840">MANSAVDFAVVAYRDEGLWQVQPLPGGSADDIDTLVTALRPWPSDTGAIGLVSVDDDFFVIARVMGARTQLLLSDVTAATEWELASGVIDLLDLPEPDDDEDPQPAGDLGLLADLGVSAMDMGVLCDDEDLYPEDVLADVARQIGFESQFQAAVDAVSV</sequence>
<dbReference type="EMBL" id="CADCUD010000087">
    <property type="protein sequence ID" value="CAA9329616.1"/>
    <property type="molecule type" value="Genomic_DNA"/>
</dbReference>
<proteinExistence type="predicted"/>
<accession>A0A6J4LE12</accession>
<dbReference type="InterPro" id="IPR023869">
    <property type="entry name" value="tRNA_Adeno_NH3ase_assoc_put"/>
</dbReference>
<dbReference type="AlphaFoldDB" id="A0A6J4LE12"/>
<protein>
    <recommendedName>
        <fullName evidence="2">tRNA adenosine deaminase-associated protein</fullName>
    </recommendedName>
</protein>
<dbReference type="NCBIfam" id="TIGR03941">
    <property type="entry name" value="tRNA_deam_assoc"/>
    <property type="match status" value="1"/>
</dbReference>
<evidence type="ECO:0000313" key="1">
    <source>
        <dbReference type="EMBL" id="CAA9329616.1"/>
    </source>
</evidence>
<organism evidence="1">
    <name type="scientific">uncultured Nocardioidaceae bacterium</name>
    <dbReference type="NCBI Taxonomy" id="253824"/>
    <lineage>
        <taxon>Bacteria</taxon>
        <taxon>Bacillati</taxon>
        <taxon>Actinomycetota</taxon>
        <taxon>Actinomycetes</taxon>
        <taxon>Propionibacteriales</taxon>
        <taxon>Nocardioidaceae</taxon>
        <taxon>environmental samples</taxon>
    </lineage>
</organism>
<evidence type="ECO:0008006" key="2">
    <source>
        <dbReference type="Google" id="ProtNLM"/>
    </source>
</evidence>